<organism evidence="1 2">
    <name type="scientific">Actinorugispora endophytica</name>
    <dbReference type="NCBI Taxonomy" id="1605990"/>
    <lineage>
        <taxon>Bacteria</taxon>
        <taxon>Bacillati</taxon>
        <taxon>Actinomycetota</taxon>
        <taxon>Actinomycetes</taxon>
        <taxon>Streptosporangiales</taxon>
        <taxon>Nocardiopsidaceae</taxon>
        <taxon>Actinorugispora</taxon>
    </lineage>
</organism>
<dbReference type="EMBL" id="SNYN01000007">
    <property type="protein sequence ID" value="TDQ52227.1"/>
    <property type="molecule type" value="Genomic_DNA"/>
</dbReference>
<evidence type="ECO:0000313" key="2">
    <source>
        <dbReference type="Proteomes" id="UP000295281"/>
    </source>
</evidence>
<dbReference type="Proteomes" id="UP000295281">
    <property type="component" value="Unassembled WGS sequence"/>
</dbReference>
<reference evidence="1 2" key="1">
    <citation type="submission" date="2019-03" db="EMBL/GenBank/DDBJ databases">
        <title>Genomic Encyclopedia of Type Strains, Phase IV (KMG-IV): sequencing the most valuable type-strain genomes for metagenomic binning, comparative biology and taxonomic classification.</title>
        <authorList>
            <person name="Goeker M."/>
        </authorList>
    </citation>
    <scope>NUCLEOTIDE SEQUENCE [LARGE SCALE GENOMIC DNA]</scope>
    <source>
        <strain evidence="1 2">DSM 46770</strain>
    </source>
</reference>
<protein>
    <submittedName>
        <fullName evidence="1">Uncharacterized protein</fullName>
    </submittedName>
</protein>
<dbReference type="OrthoDB" id="3182374at2"/>
<comment type="caution">
    <text evidence="1">The sequence shown here is derived from an EMBL/GenBank/DDBJ whole genome shotgun (WGS) entry which is preliminary data.</text>
</comment>
<evidence type="ECO:0000313" key="1">
    <source>
        <dbReference type="EMBL" id="TDQ52227.1"/>
    </source>
</evidence>
<dbReference type="RefSeq" id="WP_133741577.1">
    <property type="nucleotide sequence ID" value="NZ_SNYN01000007.1"/>
</dbReference>
<keyword evidence="2" id="KW-1185">Reference proteome</keyword>
<dbReference type="AlphaFoldDB" id="A0A4R6UXN2"/>
<accession>A0A4R6UXN2</accession>
<name>A0A4R6UXN2_9ACTN</name>
<sequence length="65" mass="7030">MAERLAVLLSGQVVGHLDRRTSGDDPTFSYTTEYVRAGEVAERAVPALKAHARHILDRLGGPTEA</sequence>
<proteinExistence type="predicted"/>
<gene>
    <name evidence="1" type="ORF">EV190_10759</name>
</gene>